<dbReference type="Proteomes" id="UP001234495">
    <property type="component" value="Unassembled WGS sequence"/>
</dbReference>
<keyword evidence="3" id="KW-1185">Reference proteome</keyword>
<dbReference type="PANTHER" id="PTHR43460">
    <property type="entry name" value="METHYLTRANSFERASE"/>
    <property type="match status" value="1"/>
</dbReference>
<evidence type="ECO:0000259" key="1">
    <source>
        <dbReference type="Pfam" id="PF13847"/>
    </source>
</evidence>
<gene>
    <name evidence="2" type="ORF">J2S19_003349</name>
</gene>
<evidence type="ECO:0000313" key="2">
    <source>
        <dbReference type="EMBL" id="MDQ0232064.1"/>
    </source>
</evidence>
<dbReference type="EMBL" id="JAUSUD010000017">
    <property type="protein sequence ID" value="MDQ0232064.1"/>
    <property type="molecule type" value="Genomic_DNA"/>
</dbReference>
<organism evidence="2 3">
    <name type="scientific">Metabacillus malikii</name>
    <dbReference type="NCBI Taxonomy" id="1504265"/>
    <lineage>
        <taxon>Bacteria</taxon>
        <taxon>Bacillati</taxon>
        <taxon>Bacillota</taxon>
        <taxon>Bacilli</taxon>
        <taxon>Bacillales</taxon>
        <taxon>Bacillaceae</taxon>
        <taxon>Metabacillus</taxon>
    </lineage>
</organism>
<dbReference type="InterPro" id="IPR025714">
    <property type="entry name" value="Methyltranfer_dom"/>
</dbReference>
<name>A0ABT9ZIF6_9BACI</name>
<keyword evidence="2" id="KW-0830">Ubiquinone</keyword>
<comment type="caution">
    <text evidence="2">The sequence shown here is derived from an EMBL/GenBank/DDBJ whole genome shotgun (WGS) entry which is preliminary data.</text>
</comment>
<dbReference type="CDD" id="cd02440">
    <property type="entry name" value="AdoMet_MTases"/>
    <property type="match status" value="1"/>
</dbReference>
<feature type="domain" description="Methyltransferase" evidence="1">
    <location>
        <begin position="44"/>
        <end position="161"/>
    </location>
</feature>
<accession>A0ABT9ZIF6</accession>
<dbReference type="Pfam" id="PF13847">
    <property type="entry name" value="Methyltransf_31"/>
    <property type="match status" value="1"/>
</dbReference>
<dbReference type="InterPro" id="IPR052939">
    <property type="entry name" value="23S_rRNA_MeTrnsfrase_RlmA"/>
</dbReference>
<protein>
    <submittedName>
        <fullName evidence="2">Ubiquinone/menaquinone biosynthesis C-methylase UbiE</fullName>
    </submittedName>
</protein>
<evidence type="ECO:0000313" key="3">
    <source>
        <dbReference type="Proteomes" id="UP001234495"/>
    </source>
</evidence>
<dbReference type="RefSeq" id="WP_307344126.1">
    <property type="nucleotide sequence ID" value="NZ_JAUSUD010000017.1"/>
</dbReference>
<dbReference type="SUPFAM" id="SSF53335">
    <property type="entry name" value="S-adenosyl-L-methionine-dependent methyltransferases"/>
    <property type="match status" value="1"/>
</dbReference>
<sequence length="248" mass="28414">MAKLNEKEFYEKVGKTNGWDFSKLQVTVEGMRWDFHDEVKKMSKSTDVLLDVGTGGGESLLQLASSFQFLVGIDLSATMIETAQKNVKDSQISNVRFTQMSSDHLLFPEEFFDIVTCRHAPFCSKEIARVLKSGGSFLTQQVGEMDKLNLKQAFKRGHTMHKDGALCSMYVKELYDAGFSEIQTFEYDATDYYHRPEDLIFLLKHTPTIPQFGEKQDDFEILEKFIRENTTSKGIRTNSKRFLIVAKK</sequence>
<reference evidence="2 3" key="1">
    <citation type="submission" date="2023-07" db="EMBL/GenBank/DDBJ databases">
        <title>Genomic Encyclopedia of Type Strains, Phase IV (KMG-IV): sequencing the most valuable type-strain genomes for metagenomic binning, comparative biology and taxonomic classification.</title>
        <authorList>
            <person name="Goeker M."/>
        </authorList>
    </citation>
    <scope>NUCLEOTIDE SEQUENCE [LARGE SCALE GENOMIC DNA]</scope>
    <source>
        <strain evidence="2 3">DSM 29005</strain>
    </source>
</reference>
<dbReference type="Gene3D" id="3.40.50.150">
    <property type="entry name" value="Vaccinia Virus protein VP39"/>
    <property type="match status" value="1"/>
</dbReference>
<proteinExistence type="predicted"/>
<dbReference type="InterPro" id="IPR029063">
    <property type="entry name" value="SAM-dependent_MTases_sf"/>
</dbReference>
<dbReference type="PANTHER" id="PTHR43460:SF1">
    <property type="entry name" value="METHYLTRANSFERASE TYPE 11 DOMAIN-CONTAINING PROTEIN"/>
    <property type="match status" value="1"/>
</dbReference>